<dbReference type="Proteomes" id="UP000005741">
    <property type="component" value="Chromosome"/>
</dbReference>
<keyword evidence="1" id="KW-0472">Membrane</keyword>
<protein>
    <submittedName>
        <fullName evidence="2">Uncharacterized protein</fullName>
    </submittedName>
</protein>
<keyword evidence="1" id="KW-0812">Transmembrane</keyword>
<keyword evidence="3" id="KW-1185">Reference proteome</keyword>
<dbReference type="AlphaFoldDB" id="H1YYR6"/>
<reference evidence="2 3" key="1">
    <citation type="submission" date="2011-10" db="EMBL/GenBank/DDBJ databases">
        <title>The Improved High-Quality Draft genome of Methanoplanus limicola DSM 2279.</title>
        <authorList>
            <consortium name="US DOE Joint Genome Institute (JGI-PGF)"/>
            <person name="Lucas S."/>
            <person name="Copeland A."/>
            <person name="Lapidus A."/>
            <person name="Glavina del Rio T."/>
            <person name="Dalin E."/>
            <person name="Tice H."/>
            <person name="Bruce D."/>
            <person name="Goodwin L."/>
            <person name="Pitluck S."/>
            <person name="Peters L."/>
            <person name="Mikhailova N."/>
            <person name="Lu M."/>
            <person name="Kyrpides N."/>
            <person name="Mavromatis K."/>
            <person name="Ivanova N."/>
            <person name="Markowitz V."/>
            <person name="Cheng J.-F."/>
            <person name="Hugenholtz P."/>
            <person name="Woyke T."/>
            <person name="Wu D."/>
            <person name="Wirth R."/>
            <person name="Brambilla E.-M."/>
            <person name="Klenk H.-P."/>
            <person name="Eisen J.A."/>
        </authorList>
    </citation>
    <scope>NUCLEOTIDE SEQUENCE [LARGE SCALE GENOMIC DNA]</scope>
    <source>
        <strain evidence="2 3">DSM 2279</strain>
    </source>
</reference>
<dbReference type="InParanoid" id="H1YYR6"/>
<keyword evidence="1" id="KW-1133">Transmembrane helix</keyword>
<evidence type="ECO:0000313" key="3">
    <source>
        <dbReference type="Proteomes" id="UP000005741"/>
    </source>
</evidence>
<dbReference type="EMBL" id="CM001436">
    <property type="protein sequence ID" value="EHQ36049.1"/>
    <property type="molecule type" value="Genomic_DNA"/>
</dbReference>
<dbReference type="HOGENOM" id="CLU_3163123_0_0_2"/>
<feature type="transmembrane region" description="Helical" evidence="1">
    <location>
        <begin position="16"/>
        <end position="46"/>
    </location>
</feature>
<sequence length="47" mass="5324">MLKNALIKIFGSVAKLFSWVILVIIVTFILGLVLTFVLEFLLIVIFN</sequence>
<proteinExistence type="predicted"/>
<gene>
    <name evidence="2" type="ORF">Metlim_1960</name>
</gene>
<organism evidence="2 3">
    <name type="scientific">Methanoplanus limicola DSM 2279</name>
    <dbReference type="NCBI Taxonomy" id="937775"/>
    <lineage>
        <taxon>Archaea</taxon>
        <taxon>Methanobacteriati</taxon>
        <taxon>Methanobacteriota</taxon>
        <taxon>Stenosarchaea group</taxon>
        <taxon>Methanomicrobia</taxon>
        <taxon>Methanomicrobiales</taxon>
        <taxon>Methanomicrobiaceae</taxon>
        <taxon>Methanoplanus</taxon>
    </lineage>
</organism>
<dbReference type="STRING" id="937775.Metlim_1960"/>
<accession>H1YYR6</accession>
<evidence type="ECO:0000313" key="2">
    <source>
        <dbReference type="EMBL" id="EHQ36049.1"/>
    </source>
</evidence>
<evidence type="ECO:0000256" key="1">
    <source>
        <dbReference type="SAM" id="Phobius"/>
    </source>
</evidence>
<name>H1YYR6_9EURY</name>